<evidence type="ECO:0000256" key="1">
    <source>
        <dbReference type="ARBA" id="ARBA00004141"/>
    </source>
</evidence>
<evidence type="ECO:0000256" key="4">
    <source>
        <dbReference type="ARBA" id="ARBA00023136"/>
    </source>
</evidence>
<feature type="transmembrane region" description="Helical" evidence="5">
    <location>
        <begin position="330"/>
        <end position="349"/>
    </location>
</feature>
<feature type="domain" description="NfeD integral membrane" evidence="8">
    <location>
        <begin position="235"/>
        <end position="350"/>
    </location>
</feature>
<organism evidence="10">
    <name type="scientific">Tepidanaerobacter syntrophicus</name>
    <dbReference type="NCBI Taxonomy" id="224999"/>
    <lineage>
        <taxon>Bacteria</taxon>
        <taxon>Bacillati</taxon>
        <taxon>Bacillota</taxon>
        <taxon>Clostridia</taxon>
        <taxon>Thermosediminibacterales</taxon>
        <taxon>Tepidanaerobacteraceae</taxon>
        <taxon>Tepidanaerobacter</taxon>
    </lineage>
</organism>
<dbReference type="InterPro" id="IPR029045">
    <property type="entry name" value="ClpP/crotonase-like_dom_sf"/>
</dbReference>
<evidence type="ECO:0000313" key="10">
    <source>
        <dbReference type="EMBL" id="GAQ25544.1"/>
    </source>
</evidence>
<keyword evidence="3 5" id="KW-1133">Transmembrane helix</keyword>
<dbReference type="SUPFAM" id="SSF141322">
    <property type="entry name" value="NfeD domain-like"/>
    <property type="match status" value="1"/>
</dbReference>
<feature type="domain" description="NfeD-like C-terminal" evidence="7">
    <location>
        <begin position="381"/>
        <end position="435"/>
    </location>
</feature>
<feature type="transmembrane region" description="Helical" evidence="5">
    <location>
        <begin position="232"/>
        <end position="250"/>
    </location>
</feature>
<dbReference type="AlphaFoldDB" id="A0A0U9I509"/>
<feature type="domain" description="NfeD1b N-terminal" evidence="9">
    <location>
        <begin position="35"/>
        <end position="207"/>
    </location>
</feature>
<protein>
    <submittedName>
        <fullName evidence="10">Membrane-bound serine protease</fullName>
    </submittedName>
</protein>
<dbReference type="Pfam" id="PF24961">
    <property type="entry name" value="NfeD_membrane"/>
    <property type="match status" value="1"/>
</dbReference>
<sequence>MRYKKALITFVSICLIFTFLQICKAENNSDGKTYIYVIPVEGVIDNGVAVFTERAINEAEKTQAKALIFEIDTPGGEVNSAIKISNNILRTSIPTVAFINKEATSAGVIIAISCEKIMAVPAATIGAAETRPNEEKYISYWSSALRAVAEARGRDPQLVAAMADSDIVIEGVKEKGKILSLTTKEALKLGLIDEQVENLDEVIQKILPENKGNAQIIRAKMNLPEQIAHVASNPYIAPILLMIGIVGIVTEILSPGFGIPGVIGLIAFGLFFGGSFMAGAAPAWVLGLFILGMALLLIEIFMPGFGVFGVTGILSIIAAIIMAFPNLEQALISVIFAIAASSIIIYFLMKRITVNPIFNRIILGTKQEKAKGYVATSKDASEFLGAKGKTITPLRPTGAAVINGEKVDVLAEGEFIPKNSEIVVIKVEGSKIIVRNANNKESE</sequence>
<feature type="chain" id="PRO_5038464587" evidence="6">
    <location>
        <begin position="25"/>
        <end position="443"/>
    </location>
</feature>
<dbReference type="GO" id="GO:0006508">
    <property type="term" value="P:proteolysis"/>
    <property type="evidence" value="ECO:0007669"/>
    <property type="project" value="UniProtKB-KW"/>
</dbReference>
<dbReference type="InterPro" id="IPR002810">
    <property type="entry name" value="NfeD-like_C"/>
</dbReference>
<dbReference type="PANTHER" id="PTHR33507:SF3">
    <property type="entry name" value="INNER MEMBRANE PROTEIN YBBJ"/>
    <property type="match status" value="1"/>
</dbReference>
<name>A0A0U9I509_9FIRM</name>
<keyword evidence="10" id="KW-0645">Protease</keyword>
<dbReference type="Gene3D" id="3.90.226.10">
    <property type="entry name" value="2-enoyl-CoA Hydratase, Chain A, domain 1"/>
    <property type="match status" value="1"/>
</dbReference>
<dbReference type="Pfam" id="PF25145">
    <property type="entry name" value="NfeD1b_N"/>
    <property type="match status" value="1"/>
</dbReference>
<keyword evidence="10" id="KW-0378">Hydrolase</keyword>
<dbReference type="InterPro" id="IPR012340">
    <property type="entry name" value="NA-bd_OB-fold"/>
</dbReference>
<keyword evidence="6" id="KW-0732">Signal</keyword>
<keyword evidence="2 5" id="KW-0812">Transmembrane</keyword>
<dbReference type="InterPro" id="IPR056739">
    <property type="entry name" value="NfeD_membrane"/>
</dbReference>
<evidence type="ECO:0000259" key="7">
    <source>
        <dbReference type="Pfam" id="PF01957"/>
    </source>
</evidence>
<dbReference type="Pfam" id="PF01957">
    <property type="entry name" value="NfeD"/>
    <property type="match status" value="1"/>
</dbReference>
<keyword evidence="11" id="KW-1185">Reference proteome</keyword>
<evidence type="ECO:0000256" key="3">
    <source>
        <dbReference type="ARBA" id="ARBA00022989"/>
    </source>
</evidence>
<dbReference type="GO" id="GO:0005886">
    <property type="term" value="C:plasma membrane"/>
    <property type="evidence" value="ECO:0007669"/>
    <property type="project" value="TreeGrafter"/>
</dbReference>
<dbReference type="CDD" id="cd07021">
    <property type="entry name" value="Clp_protease_NfeD_like"/>
    <property type="match status" value="1"/>
</dbReference>
<dbReference type="STRING" id="224999.GCA_001485475_01574"/>
<dbReference type="Proteomes" id="UP000062160">
    <property type="component" value="Unassembled WGS sequence"/>
</dbReference>
<evidence type="ECO:0000256" key="6">
    <source>
        <dbReference type="SAM" id="SignalP"/>
    </source>
</evidence>
<keyword evidence="4 5" id="KW-0472">Membrane</keyword>
<dbReference type="RefSeq" id="WP_059032957.1">
    <property type="nucleotide sequence ID" value="NZ_BSDW01000001.1"/>
</dbReference>
<gene>
    <name evidence="10" type="ORF">TSYNT_872</name>
</gene>
<feature type="transmembrane region" description="Helical" evidence="5">
    <location>
        <begin position="257"/>
        <end position="275"/>
    </location>
</feature>
<dbReference type="InterPro" id="IPR052165">
    <property type="entry name" value="Membrane_assoc_protease"/>
</dbReference>
<dbReference type="PANTHER" id="PTHR33507">
    <property type="entry name" value="INNER MEMBRANE PROTEIN YBBJ"/>
    <property type="match status" value="1"/>
</dbReference>
<evidence type="ECO:0000256" key="2">
    <source>
        <dbReference type="ARBA" id="ARBA00022692"/>
    </source>
</evidence>
<comment type="subcellular location">
    <subcellularLocation>
        <location evidence="1">Membrane</location>
        <topology evidence="1">Multi-pass membrane protein</topology>
    </subcellularLocation>
</comment>
<dbReference type="SUPFAM" id="SSF52096">
    <property type="entry name" value="ClpP/crotonase"/>
    <property type="match status" value="1"/>
</dbReference>
<dbReference type="GO" id="GO:0008233">
    <property type="term" value="F:peptidase activity"/>
    <property type="evidence" value="ECO:0007669"/>
    <property type="project" value="UniProtKB-KW"/>
</dbReference>
<proteinExistence type="predicted"/>
<feature type="signal peptide" evidence="6">
    <location>
        <begin position="1"/>
        <end position="24"/>
    </location>
</feature>
<dbReference type="Gene3D" id="2.40.50.140">
    <property type="entry name" value="Nucleic acid-binding proteins"/>
    <property type="match status" value="1"/>
</dbReference>
<evidence type="ECO:0000259" key="9">
    <source>
        <dbReference type="Pfam" id="PF25145"/>
    </source>
</evidence>
<feature type="transmembrane region" description="Helical" evidence="5">
    <location>
        <begin position="305"/>
        <end position="324"/>
    </location>
</feature>
<evidence type="ECO:0000313" key="11">
    <source>
        <dbReference type="Proteomes" id="UP000062160"/>
    </source>
</evidence>
<dbReference type="EMBL" id="DF977002">
    <property type="protein sequence ID" value="GAQ25544.1"/>
    <property type="molecule type" value="Genomic_DNA"/>
</dbReference>
<dbReference type="OrthoDB" id="9806253at2"/>
<accession>A0A0U9I509</accession>
<evidence type="ECO:0000259" key="8">
    <source>
        <dbReference type="Pfam" id="PF24961"/>
    </source>
</evidence>
<evidence type="ECO:0000256" key="5">
    <source>
        <dbReference type="SAM" id="Phobius"/>
    </source>
</evidence>
<dbReference type="InterPro" id="IPR056738">
    <property type="entry name" value="NfeD1b_N"/>
</dbReference>
<reference evidence="10" key="1">
    <citation type="journal article" date="2016" name="Genome Announc.">
        <title>Draft Genome Sequence of the Syntrophic Lactate-Degrading Bacterium Tepidanaerobacter syntrophicus JLT.</title>
        <authorList>
            <person name="Matsuura N."/>
            <person name="Ohashi A."/>
            <person name="Tourlousse D.M."/>
            <person name="Sekiguchi Y."/>
        </authorList>
    </citation>
    <scope>NUCLEOTIDE SEQUENCE [LARGE SCALE GENOMIC DNA]</scope>
    <source>
        <strain evidence="10">JL</strain>
    </source>
</reference>
<feature type="transmembrane region" description="Helical" evidence="5">
    <location>
        <begin position="281"/>
        <end position="298"/>
    </location>
</feature>